<dbReference type="PROSITE" id="PS51071">
    <property type="entry name" value="HTH_RPIR"/>
    <property type="match status" value="1"/>
</dbReference>
<keyword evidence="2" id="KW-0238">DNA-binding</keyword>
<dbReference type="InterPro" id="IPR009057">
    <property type="entry name" value="Homeodomain-like_sf"/>
</dbReference>
<feature type="domain" description="HTH rpiR-type" evidence="4">
    <location>
        <begin position="19"/>
        <end position="95"/>
    </location>
</feature>
<dbReference type="OrthoDB" id="3812176at2"/>
<accession>A0A558HAX0</accession>
<name>A0A558HAX0_PAENT</name>
<dbReference type="GO" id="GO:1901135">
    <property type="term" value="P:carbohydrate derivative metabolic process"/>
    <property type="evidence" value="ECO:0007669"/>
    <property type="project" value="InterPro"/>
</dbReference>
<dbReference type="Gene3D" id="1.10.10.10">
    <property type="entry name" value="Winged helix-like DNA-binding domain superfamily/Winged helix DNA-binding domain"/>
    <property type="match status" value="1"/>
</dbReference>
<dbReference type="GO" id="GO:0097367">
    <property type="term" value="F:carbohydrate derivative binding"/>
    <property type="evidence" value="ECO:0007669"/>
    <property type="project" value="InterPro"/>
</dbReference>
<dbReference type="AlphaFoldDB" id="A0A558HAX0"/>
<evidence type="ECO:0000256" key="3">
    <source>
        <dbReference type="ARBA" id="ARBA00023163"/>
    </source>
</evidence>
<dbReference type="SUPFAM" id="SSF53697">
    <property type="entry name" value="SIS domain"/>
    <property type="match status" value="1"/>
</dbReference>
<dbReference type="Gene3D" id="3.40.50.10490">
    <property type="entry name" value="Glucose-6-phosphate isomerase like protein, domain 1"/>
    <property type="match status" value="1"/>
</dbReference>
<dbReference type="CDD" id="cd05013">
    <property type="entry name" value="SIS_RpiR"/>
    <property type="match status" value="1"/>
</dbReference>
<keyword evidence="3" id="KW-0804">Transcription</keyword>
<evidence type="ECO:0000256" key="2">
    <source>
        <dbReference type="ARBA" id="ARBA00023125"/>
    </source>
</evidence>
<sequence>MTSKQDEAGTAPMAREAVDHAWLGDALPEVALSKSQARVVEVIARNPQLSSYADIAEIAQRSDVNNSTVVRTAQRLGYRGWPDLQRELRSRYLVMISTEDTLLEHGEHRSPLHDALTHDIENLRLTLDSNTAEDVEAAIAALASAQSITTIGIGSFAGPASVMAHLGSTMGYPITLENRGGVHLASAANSLGPGDVLVVVNMWRSVQQIIVTAEAAKQSGATVVAISDMRRGRLAAAADHLLIVASEGISFFQSVTAANSMVYGLLAGMEAAHPERSRTAIRRTQQLWKDLDIYLD</sequence>
<dbReference type="GO" id="GO:0003677">
    <property type="term" value="F:DNA binding"/>
    <property type="evidence" value="ECO:0007669"/>
    <property type="project" value="UniProtKB-KW"/>
</dbReference>
<dbReference type="Pfam" id="PF01380">
    <property type="entry name" value="SIS"/>
    <property type="match status" value="1"/>
</dbReference>
<dbReference type="Pfam" id="PF01418">
    <property type="entry name" value="HTH_6"/>
    <property type="match status" value="1"/>
</dbReference>
<dbReference type="PANTHER" id="PTHR30514">
    <property type="entry name" value="GLUCOKINASE"/>
    <property type="match status" value="1"/>
</dbReference>
<reference evidence="5 6" key="1">
    <citation type="submission" date="2019-07" db="EMBL/GenBank/DDBJ databases">
        <title>Diversity of Bacteria from Kongsfjorden, Arctic.</title>
        <authorList>
            <person name="Yu Y."/>
        </authorList>
    </citation>
    <scope>NUCLEOTIDE SEQUENCE [LARGE SCALE GENOMIC DNA]</scope>
    <source>
        <strain evidence="5 6">SM1928</strain>
    </source>
</reference>
<gene>
    <name evidence="5" type="ORF">FQP90_02555</name>
</gene>
<dbReference type="InterPro" id="IPR047640">
    <property type="entry name" value="RpiR-like"/>
</dbReference>
<evidence type="ECO:0000256" key="1">
    <source>
        <dbReference type="ARBA" id="ARBA00023015"/>
    </source>
</evidence>
<proteinExistence type="predicted"/>
<dbReference type="InterPro" id="IPR001347">
    <property type="entry name" value="SIS_dom"/>
</dbReference>
<dbReference type="SUPFAM" id="SSF46689">
    <property type="entry name" value="Homeodomain-like"/>
    <property type="match status" value="1"/>
</dbReference>
<protein>
    <submittedName>
        <fullName evidence="5">MurR/RpiR family transcriptional regulator</fullName>
    </submittedName>
</protein>
<dbReference type="EMBL" id="VNFK01000002">
    <property type="protein sequence ID" value="TVU66271.1"/>
    <property type="molecule type" value="Genomic_DNA"/>
</dbReference>
<dbReference type="InterPro" id="IPR046348">
    <property type="entry name" value="SIS_dom_sf"/>
</dbReference>
<evidence type="ECO:0000313" key="5">
    <source>
        <dbReference type="EMBL" id="TVU66271.1"/>
    </source>
</evidence>
<dbReference type="InterPro" id="IPR035472">
    <property type="entry name" value="RpiR-like_SIS"/>
</dbReference>
<keyword evidence="1" id="KW-0805">Transcription regulation</keyword>
<comment type="caution">
    <text evidence="5">The sequence shown here is derived from an EMBL/GenBank/DDBJ whole genome shotgun (WGS) entry which is preliminary data.</text>
</comment>
<dbReference type="InterPro" id="IPR000281">
    <property type="entry name" value="HTH_RpiR"/>
</dbReference>
<dbReference type="InterPro" id="IPR036388">
    <property type="entry name" value="WH-like_DNA-bd_sf"/>
</dbReference>
<dbReference type="GO" id="GO:0003700">
    <property type="term" value="F:DNA-binding transcription factor activity"/>
    <property type="evidence" value="ECO:0007669"/>
    <property type="project" value="InterPro"/>
</dbReference>
<organism evidence="5 6">
    <name type="scientific">Paenarthrobacter nitroguajacolicus</name>
    <name type="common">Arthrobacter nitroguajacolicus</name>
    <dbReference type="NCBI Taxonomy" id="211146"/>
    <lineage>
        <taxon>Bacteria</taxon>
        <taxon>Bacillati</taxon>
        <taxon>Actinomycetota</taxon>
        <taxon>Actinomycetes</taxon>
        <taxon>Micrococcales</taxon>
        <taxon>Micrococcaceae</taxon>
        <taxon>Paenarthrobacter</taxon>
    </lineage>
</organism>
<evidence type="ECO:0000259" key="4">
    <source>
        <dbReference type="PROSITE" id="PS51071"/>
    </source>
</evidence>
<dbReference type="Proteomes" id="UP000316500">
    <property type="component" value="Unassembled WGS sequence"/>
</dbReference>
<evidence type="ECO:0000313" key="6">
    <source>
        <dbReference type="Proteomes" id="UP000316500"/>
    </source>
</evidence>